<proteinExistence type="predicted"/>
<keyword evidence="2" id="KW-0812">Transmembrane</keyword>
<accession>A0A6G1DAA7</accession>
<dbReference type="Proteomes" id="UP000479710">
    <property type="component" value="Unassembled WGS sequence"/>
</dbReference>
<feature type="transmembrane region" description="Helical" evidence="2">
    <location>
        <begin position="67"/>
        <end position="85"/>
    </location>
</feature>
<organism evidence="3 4">
    <name type="scientific">Oryza meyeriana var. granulata</name>
    <dbReference type="NCBI Taxonomy" id="110450"/>
    <lineage>
        <taxon>Eukaryota</taxon>
        <taxon>Viridiplantae</taxon>
        <taxon>Streptophyta</taxon>
        <taxon>Embryophyta</taxon>
        <taxon>Tracheophyta</taxon>
        <taxon>Spermatophyta</taxon>
        <taxon>Magnoliopsida</taxon>
        <taxon>Liliopsida</taxon>
        <taxon>Poales</taxon>
        <taxon>Poaceae</taxon>
        <taxon>BOP clade</taxon>
        <taxon>Oryzoideae</taxon>
        <taxon>Oryzeae</taxon>
        <taxon>Oryzinae</taxon>
        <taxon>Oryza</taxon>
        <taxon>Oryza meyeriana</taxon>
    </lineage>
</organism>
<dbReference type="EMBL" id="SPHZ02000007">
    <property type="protein sequence ID" value="KAF0908683.1"/>
    <property type="molecule type" value="Genomic_DNA"/>
</dbReference>
<sequence>MQRRRGSWRWLEGRGDRWWRRAPGGQRVADPGGSDGGACTVAWLIGVAASVGIRWQARAEADGGEKAVGYLAFLAMAGVASVWRAQGGGMRALRRREKGESHVGPRGQSGEPRTGIVDLPVVSRGRRPASDRWAEGSTARAVRQAAMGQGVGRHGVGLERVESPRRGRRVHAGVDGTGRWQGWVTGRWVAGGVESHRLVGTGSRSGATAVARHGRGKVVAKPSGGKRGHGIDG</sequence>
<evidence type="ECO:0000313" key="4">
    <source>
        <dbReference type="Proteomes" id="UP000479710"/>
    </source>
</evidence>
<reference evidence="3 4" key="1">
    <citation type="submission" date="2019-11" db="EMBL/GenBank/DDBJ databases">
        <title>Whole genome sequence of Oryza granulata.</title>
        <authorList>
            <person name="Li W."/>
        </authorList>
    </citation>
    <scope>NUCLEOTIDE SEQUENCE [LARGE SCALE GENOMIC DNA]</scope>
    <source>
        <strain evidence="4">cv. Menghai</strain>
        <tissue evidence="3">Leaf</tissue>
    </source>
</reference>
<dbReference type="AlphaFoldDB" id="A0A6G1DAA7"/>
<feature type="region of interest" description="Disordered" evidence="1">
    <location>
        <begin position="93"/>
        <end position="116"/>
    </location>
</feature>
<comment type="caution">
    <text evidence="3">The sequence shown here is derived from an EMBL/GenBank/DDBJ whole genome shotgun (WGS) entry which is preliminary data.</text>
</comment>
<evidence type="ECO:0000256" key="2">
    <source>
        <dbReference type="SAM" id="Phobius"/>
    </source>
</evidence>
<keyword evidence="2" id="KW-0472">Membrane</keyword>
<gene>
    <name evidence="3" type="ORF">E2562_027238</name>
</gene>
<evidence type="ECO:0000313" key="3">
    <source>
        <dbReference type="EMBL" id="KAF0908683.1"/>
    </source>
</evidence>
<keyword evidence="2" id="KW-1133">Transmembrane helix</keyword>
<keyword evidence="4" id="KW-1185">Reference proteome</keyword>
<name>A0A6G1DAA7_9ORYZ</name>
<protein>
    <submittedName>
        <fullName evidence="3">Uncharacterized protein</fullName>
    </submittedName>
</protein>
<evidence type="ECO:0000256" key="1">
    <source>
        <dbReference type="SAM" id="MobiDB-lite"/>
    </source>
</evidence>